<dbReference type="InterPro" id="IPR001387">
    <property type="entry name" value="Cro/C1-type_HTH"/>
</dbReference>
<protein>
    <submittedName>
        <fullName evidence="3">Helix-turn-helix protein</fullName>
    </submittedName>
</protein>
<dbReference type="SUPFAM" id="SSF47413">
    <property type="entry name" value="lambda repressor-like DNA-binding domains"/>
    <property type="match status" value="1"/>
</dbReference>
<dbReference type="Gene3D" id="1.10.260.40">
    <property type="entry name" value="lambda repressor-like DNA-binding domains"/>
    <property type="match status" value="1"/>
</dbReference>
<reference evidence="3 4" key="1">
    <citation type="submission" date="2019-06" db="EMBL/GenBank/DDBJ databases">
        <title>Sequencing the genomes of 1000 actinobacteria strains.</title>
        <authorList>
            <person name="Klenk H.-P."/>
        </authorList>
    </citation>
    <scope>NUCLEOTIDE SEQUENCE [LARGE SCALE GENOMIC DNA]</scope>
    <source>
        <strain evidence="3 4">DSM 24683</strain>
    </source>
</reference>
<dbReference type="OrthoDB" id="5184419at2"/>
<proteinExistence type="predicted"/>
<dbReference type="GO" id="GO:0003677">
    <property type="term" value="F:DNA binding"/>
    <property type="evidence" value="ECO:0007669"/>
    <property type="project" value="InterPro"/>
</dbReference>
<evidence type="ECO:0000313" key="3">
    <source>
        <dbReference type="EMBL" id="TWD74854.1"/>
    </source>
</evidence>
<comment type="caution">
    <text evidence="3">The sequence shown here is derived from an EMBL/GenBank/DDBJ whole genome shotgun (WGS) entry which is preliminary data.</text>
</comment>
<feature type="compositionally biased region" description="Low complexity" evidence="1">
    <location>
        <begin position="88"/>
        <end position="100"/>
    </location>
</feature>
<feature type="region of interest" description="Disordered" evidence="1">
    <location>
        <begin position="74"/>
        <end position="111"/>
    </location>
</feature>
<accession>A0A561B798</accession>
<dbReference type="SMART" id="SM00530">
    <property type="entry name" value="HTH_XRE"/>
    <property type="match status" value="1"/>
</dbReference>
<keyword evidence="4" id="KW-1185">Reference proteome</keyword>
<gene>
    <name evidence="3" type="ORF">FB561_6288</name>
</gene>
<feature type="domain" description="HTH cro/C1-type" evidence="2">
    <location>
        <begin position="14"/>
        <end position="58"/>
    </location>
</feature>
<name>A0A561B798_9ACTN</name>
<evidence type="ECO:0000256" key="1">
    <source>
        <dbReference type="SAM" id="MobiDB-lite"/>
    </source>
</evidence>
<dbReference type="Proteomes" id="UP000318380">
    <property type="component" value="Unassembled WGS sequence"/>
</dbReference>
<dbReference type="CDD" id="cd00093">
    <property type="entry name" value="HTH_XRE"/>
    <property type="match status" value="1"/>
</dbReference>
<evidence type="ECO:0000259" key="2">
    <source>
        <dbReference type="PROSITE" id="PS50943"/>
    </source>
</evidence>
<sequence>MAEERVDPPFGVRLRQSRQEAALSLRQLAARVGYDYSYLSQVERGRRPGSAHLAQLCDRELDTGSTLATAFALHRPPHRPTPRPTHPPTHQTIHQPTHRPAAPRPSGRPPVELETVRHGLAGWLGRSSHDEWSSVAAARAAAFTTTPSADLLPDLTADLRALPEIAVARPEELAVPAAELAVLMALTVASLGRVRAAAEWWRTARTAVEGARRLQGDDSGITTRVYAAEAWSGPAEGRSLPEMLAVADAAVRCSESARPDDDAARPADRARALAARARVLALLNRSAETRQTLCVLREIAAGLDGPATPFDWPRYETDRVVGFVLTALGDSVPAWLALDRALAGCPRVYVRERAELELLGAECLVRDGEFVTGLSTAMRVLVELPDQWHTHYLYDVAGRVLAAVQGKDAGRPAVRDYRELLRRRPYGSRSVGGGSSTAPTQE</sequence>
<dbReference type="AlphaFoldDB" id="A0A561B798"/>
<evidence type="ECO:0000313" key="4">
    <source>
        <dbReference type="Proteomes" id="UP000318380"/>
    </source>
</evidence>
<dbReference type="InterPro" id="IPR010982">
    <property type="entry name" value="Lambda_DNA-bd_dom_sf"/>
</dbReference>
<dbReference type="EMBL" id="VIVK01000002">
    <property type="protein sequence ID" value="TWD74854.1"/>
    <property type="molecule type" value="Genomic_DNA"/>
</dbReference>
<dbReference type="PROSITE" id="PS50943">
    <property type="entry name" value="HTH_CROC1"/>
    <property type="match status" value="1"/>
</dbReference>
<organism evidence="3 4">
    <name type="scientific">Kribbella amoyensis</name>
    <dbReference type="NCBI Taxonomy" id="996641"/>
    <lineage>
        <taxon>Bacteria</taxon>
        <taxon>Bacillati</taxon>
        <taxon>Actinomycetota</taxon>
        <taxon>Actinomycetes</taxon>
        <taxon>Propionibacteriales</taxon>
        <taxon>Kribbellaceae</taxon>
        <taxon>Kribbella</taxon>
    </lineage>
</organism>
<dbReference type="Pfam" id="PF13560">
    <property type="entry name" value="HTH_31"/>
    <property type="match status" value="1"/>
</dbReference>
<dbReference type="RefSeq" id="WP_145813626.1">
    <property type="nucleotide sequence ID" value="NZ_VIVK01000002.1"/>
</dbReference>